<evidence type="ECO:0000313" key="2">
    <source>
        <dbReference type="Proteomes" id="UP000004994"/>
    </source>
</evidence>
<sequence>DDPQAFDFQHFFLFRHPFQGFVDQPGEGFGFDVIEVDPQQALDLEQRRIAPYQQFARLVGEDAALGLAVFVLDIADQHFQHVFHGQVADDVAVGFFNHSEVRAALAELLQQLRQRHVPGNALQRAGQFGEVERLGNVIQRRQFQQQILDVQQADEFLALAVVHRITAELVATEHRQDLFQRGVELEGDQVFPGVGPVDHFQLAHFHRRGQHAHALVTWILTTAGVQDQFQFFTAVMVLVMRAGLTLTRNAQDGVGAGVEQVDRRVHGPVEQVQRHRRPQRQQLGFADRPGFGCEFADHNV</sequence>
<dbReference type="EnsemblPlants" id="Solyc00g055980.2.1">
    <property type="protein sequence ID" value="Solyc00g055980.2.1.1.CDS"/>
    <property type="gene ID" value="Solyc00g055980.2"/>
</dbReference>
<name>A0A494G9I2_SOLLC</name>
<keyword evidence="2" id="KW-1185">Reference proteome</keyword>
<evidence type="ECO:0000313" key="1">
    <source>
        <dbReference type="EnsemblPlants" id="Solyc00g055980.2.1.1.CDS"/>
    </source>
</evidence>
<reference evidence="1" key="2">
    <citation type="submission" date="2019-04" db="UniProtKB">
        <authorList>
            <consortium name="EnsemblPlants"/>
        </authorList>
    </citation>
    <scope>IDENTIFICATION</scope>
    <source>
        <strain evidence="1">cv. Heinz 1706</strain>
    </source>
</reference>
<dbReference type="Proteomes" id="UP000004994">
    <property type="component" value="Unassembled WGS sequence"/>
</dbReference>
<dbReference type="PaxDb" id="4081-Solyc00g055980.1.1"/>
<proteinExistence type="predicted"/>
<dbReference type="Gramene" id="Solyc00g055980.2.1">
    <property type="protein sequence ID" value="Solyc00g055980.2.1.1.CDS"/>
    <property type="gene ID" value="Solyc00g055980.2"/>
</dbReference>
<organism evidence="1">
    <name type="scientific">Solanum lycopersicum</name>
    <name type="common">Tomato</name>
    <name type="synonym">Lycopersicon esculentum</name>
    <dbReference type="NCBI Taxonomy" id="4081"/>
    <lineage>
        <taxon>Eukaryota</taxon>
        <taxon>Viridiplantae</taxon>
        <taxon>Streptophyta</taxon>
        <taxon>Embryophyta</taxon>
        <taxon>Tracheophyta</taxon>
        <taxon>Spermatophyta</taxon>
        <taxon>Magnoliopsida</taxon>
        <taxon>eudicotyledons</taxon>
        <taxon>Gunneridae</taxon>
        <taxon>Pentapetalae</taxon>
        <taxon>asterids</taxon>
        <taxon>lamiids</taxon>
        <taxon>Solanales</taxon>
        <taxon>Solanaceae</taxon>
        <taxon>Solanoideae</taxon>
        <taxon>Solaneae</taxon>
        <taxon>Solanum</taxon>
        <taxon>Solanum subgen. Lycopersicon</taxon>
    </lineage>
</organism>
<dbReference type="AlphaFoldDB" id="A0A494G9I2"/>
<protein>
    <submittedName>
        <fullName evidence="1">Uncharacterized protein</fullName>
    </submittedName>
</protein>
<reference evidence="1" key="1">
    <citation type="journal article" date="2012" name="Nature">
        <title>The tomato genome sequence provides insights into fleshy fruit evolution.</title>
        <authorList>
            <consortium name="Tomato Genome Consortium"/>
        </authorList>
    </citation>
    <scope>NUCLEOTIDE SEQUENCE [LARGE SCALE GENOMIC DNA]</scope>
    <source>
        <strain evidence="1">cv. Heinz 1706</strain>
    </source>
</reference>
<accession>A0A494G9I2</accession>
<dbReference type="InParanoid" id="A0A494G9I2"/>